<feature type="region of interest" description="Disordered" evidence="1">
    <location>
        <begin position="203"/>
        <end position="230"/>
    </location>
</feature>
<evidence type="ECO:0000256" key="1">
    <source>
        <dbReference type="SAM" id="MobiDB-lite"/>
    </source>
</evidence>
<protein>
    <recommendedName>
        <fullName evidence="4">SatD family protein</fullName>
    </recommendedName>
</protein>
<feature type="compositionally biased region" description="Low complexity" evidence="1">
    <location>
        <begin position="203"/>
        <end position="220"/>
    </location>
</feature>
<dbReference type="Proteomes" id="UP000238217">
    <property type="component" value="Unassembled WGS sequence"/>
</dbReference>
<accession>A0A2T0YJ51</accession>
<proteinExistence type="predicted"/>
<comment type="caution">
    <text evidence="2">The sequence shown here is derived from an EMBL/GenBank/DDBJ whole genome shotgun (WGS) entry which is preliminary data.</text>
</comment>
<dbReference type="RefSeq" id="WP_181255956.1">
    <property type="nucleotide sequence ID" value="NZ_PVTY01000009.1"/>
</dbReference>
<dbReference type="EMBL" id="PVTY01000009">
    <property type="protein sequence ID" value="PRZ15236.1"/>
    <property type="molecule type" value="Genomic_DNA"/>
</dbReference>
<evidence type="ECO:0000313" key="3">
    <source>
        <dbReference type="Proteomes" id="UP000238217"/>
    </source>
</evidence>
<reference evidence="2 3" key="1">
    <citation type="submission" date="2018-03" db="EMBL/GenBank/DDBJ databases">
        <title>Comparative analysis of microorganisms from saline springs in Andes Mountain Range, Colombia.</title>
        <authorList>
            <person name="Rubin E."/>
        </authorList>
    </citation>
    <scope>NUCLEOTIDE SEQUENCE [LARGE SCALE GENOMIC DNA]</scope>
    <source>
        <strain evidence="2 3">CG 35</strain>
    </source>
</reference>
<sequence>MFVVTADQHRSTESGERVDELLVELAPWNARWEAQIVLPLERTVGDEVQILLASPEAAVDLALTLCRTEQWAVGIGAGAVERPLGTSARASSGSAFIQARYAVERARSRTEPVPLVVQGDQPDAAVAATAVLQLLGGVVRRRADTGWEVSDLTEQGLTRSQIAAQLGITVSAVSQRARSAMLEEERRSRPVAAALTAAAAGEGAWTIAPAQDRPQSQHQDQAQHQEDPRS</sequence>
<name>A0A2T0YJ51_9MICC</name>
<dbReference type="AlphaFoldDB" id="A0A2T0YJ51"/>
<evidence type="ECO:0000313" key="2">
    <source>
        <dbReference type="EMBL" id="PRZ15236.1"/>
    </source>
</evidence>
<evidence type="ECO:0008006" key="4">
    <source>
        <dbReference type="Google" id="ProtNLM"/>
    </source>
</evidence>
<gene>
    <name evidence="2" type="ORF">BCL67_109157</name>
</gene>
<keyword evidence="3" id="KW-1185">Reference proteome</keyword>
<feature type="compositionally biased region" description="Basic and acidic residues" evidence="1">
    <location>
        <begin position="221"/>
        <end position="230"/>
    </location>
</feature>
<organism evidence="2 3">
    <name type="scientific">Nesterenkonia sandarakina</name>
    <dbReference type="NCBI Taxonomy" id="272918"/>
    <lineage>
        <taxon>Bacteria</taxon>
        <taxon>Bacillati</taxon>
        <taxon>Actinomycetota</taxon>
        <taxon>Actinomycetes</taxon>
        <taxon>Micrococcales</taxon>
        <taxon>Micrococcaceae</taxon>
        <taxon>Nesterenkonia</taxon>
    </lineage>
</organism>